<sequence>MTSFKTVDIAYIATFAALIIVLGAVAVPIGSTGVPIVLQNMGILLAAMLLGCVRGGLTTALFLAVGLVGVPNLAGWHPTISALAGPTVGYLAGYLISAFVVGAIAERAPRDATKTGYRLATFVIAGIIGVIIQYACGTIGLMARLGLDFPAAAGTNLPFIPGDLLKVVLAASIAVAVTKAVPDLLRR</sequence>
<comment type="subcellular location">
    <subcellularLocation>
        <location evidence="2">Cell membrane</location>
        <topology evidence="2">Multi-pass membrane protein</topology>
    </subcellularLocation>
</comment>
<dbReference type="PANTHER" id="PTHR34295:SF1">
    <property type="entry name" value="BIOTIN TRANSPORTER BIOY"/>
    <property type="match status" value="1"/>
</dbReference>
<dbReference type="AlphaFoldDB" id="A0A7G7YNR0"/>
<dbReference type="Pfam" id="PF02632">
    <property type="entry name" value="BioY"/>
    <property type="match status" value="1"/>
</dbReference>
<evidence type="ECO:0000313" key="4">
    <source>
        <dbReference type="Proteomes" id="UP000515275"/>
    </source>
</evidence>
<accession>A0A7G7YNR0</accession>
<evidence type="ECO:0000313" key="3">
    <source>
        <dbReference type="EMBL" id="QNH96130.1"/>
    </source>
</evidence>
<keyword evidence="2" id="KW-0813">Transport</keyword>
<dbReference type="InterPro" id="IPR003784">
    <property type="entry name" value="BioY"/>
</dbReference>
<dbReference type="RefSeq" id="WP_185769878.1">
    <property type="nucleotide sequence ID" value="NZ_CP046883.1"/>
</dbReference>
<evidence type="ECO:0000256" key="2">
    <source>
        <dbReference type="PIRNR" id="PIRNR016661"/>
    </source>
</evidence>
<reference evidence="3 4" key="1">
    <citation type="submission" date="2019-12" db="EMBL/GenBank/DDBJ databases">
        <title>Corynebacterium sp. nov., isolated from feces of the Anser Albifrons in China.</title>
        <authorList>
            <person name="Liu Q."/>
        </authorList>
    </citation>
    <scope>NUCLEOTIDE SEQUENCE [LARGE SCALE GENOMIC DNA]</scope>
    <source>
        <strain evidence="3 4">23H37-10</strain>
    </source>
</reference>
<comment type="similarity">
    <text evidence="1 2">Belongs to the BioY family.</text>
</comment>
<dbReference type="PANTHER" id="PTHR34295">
    <property type="entry name" value="BIOTIN TRANSPORTER BIOY"/>
    <property type="match status" value="1"/>
</dbReference>
<organism evidence="3 4">
    <name type="scientific">Corynebacterium anserum</name>
    <dbReference type="NCBI Taxonomy" id="2684406"/>
    <lineage>
        <taxon>Bacteria</taxon>
        <taxon>Bacillati</taxon>
        <taxon>Actinomycetota</taxon>
        <taxon>Actinomycetes</taxon>
        <taxon>Mycobacteriales</taxon>
        <taxon>Corynebacteriaceae</taxon>
        <taxon>Corynebacterium</taxon>
    </lineage>
</organism>
<dbReference type="Gene3D" id="1.10.1760.20">
    <property type="match status" value="1"/>
</dbReference>
<name>A0A7G7YNR0_9CORY</name>
<dbReference type="PIRSF" id="PIRSF016661">
    <property type="entry name" value="BioY"/>
    <property type="match status" value="1"/>
</dbReference>
<proteinExistence type="inferred from homology"/>
<dbReference type="KEGG" id="cans:GP473_05190"/>
<protein>
    <recommendedName>
        <fullName evidence="2">Biotin transporter</fullName>
    </recommendedName>
</protein>
<keyword evidence="2" id="KW-1003">Cell membrane</keyword>
<keyword evidence="4" id="KW-1185">Reference proteome</keyword>
<gene>
    <name evidence="3" type="ORF">GP473_05190</name>
</gene>
<dbReference type="EMBL" id="CP046883">
    <property type="protein sequence ID" value="QNH96130.1"/>
    <property type="molecule type" value="Genomic_DNA"/>
</dbReference>
<dbReference type="GO" id="GO:0015225">
    <property type="term" value="F:biotin transmembrane transporter activity"/>
    <property type="evidence" value="ECO:0007669"/>
    <property type="project" value="UniProtKB-UniRule"/>
</dbReference>
<dbReference type="GO" id="GO:0005886">
    <property type="term" value="C:plasma membrane"/>
    <property type="evidence" value="ECO:0007669"/>
    <property type="project" value="UniProtKB-SubCell"/>
</dbReference>
<dbReference type="Proteomes" id="UP000515275">
    <property type="component" value="Chromosome"/>
</dbReference>
<keyword evidence="2" id="KW-0472">Membrane</keyword>
<evidence type="ECO:0000256" key="1">
    <source>
        <dbReference type="ARBA" id="ARBA00010692"/>
    </source>
</evidence>